<feature type="transmembrane region" description="Helical" evidence="1">
    <location>
        <begin position="450"/>
        <end position="467"/>
    </location>
</feature>
<evidence type="ECO:0000256" key="1">
    <source>
        <dbReference type="SAM" id="Phobius"/>
    </source>
</evidence>
<protein>
    <submittedName>
        <fullName evidence="2">Uncharacterized protein</fullName>
    </submittedName>
</protein>
<comment type="caution">
    <text evidence="2">The sequence shown here is derived from an EMBL/GenBank/DDBJ whole genome shotgun (WGS) entry which is preliminary data.</text>
</comment>
<dbReference type="Proteomes" id="UP000479132">
    <property type="component" value="Unassembled WGS sequence"/>
</dbReference>
<gene>
    <name evidence="2" type="ORF">G3569_02085</name>
</gene>
<evidence type="ECO:0000313" key="3">
    <source>
        <dbReference type="Proteomes" id="UP000479132"/>
    </source>
</evidence>
<keyword evidence="1" id="KW-1133">Transmembrane helix</keyword>
<dbReference type="AlphaFoldDB" id="A0A6M1TER1"/>
<organism evidence="2 3">
    <name type="scientific">Fodinibius halophilus</name>
    <dbReference type="NCBI Taxonomy" id="1736908"/>
    <lineage>
        <taxon>Bacteria</taxon>
        <taxon>Pseudomonadati</taxon>
        <taxon>Balneolota</taxon>
        <taxon>Balneolia</taxon>
        <taxon>Balneolales</taxon>
        <taxon>Balneolaceae</taxon>
        <taxon>Fodinibius</taxon>
    </lineage>
</organism>
<feature type="transmembrane region" description="Helical" evidence="1">
    <location>
        <begin position="305"/>
        <end position="325"/>
    </location>
</feature>
<feature type="transmembrane region" description="Helical" evidence="1">
    <location>
        <begin position="379"/>
        <end position="402"/>
    </location>
</feature>
<feature type="transmembrane region" description="Helical" evidence="1">
    <location>
        <begin position="354"/>
        <end position="373"/>
    </location>
</feature>
<feature type="transmembrane region" description="Helical" evidence="1">
    <location>
        <begin position="62"/>
        <end position="82"/>
    </location>
</feature>
<feature type="transmembrane region" description="Helical" evidence="1">
    <location>
        <begin position="141"/>
        <end position="161"/>
    </location>
</feature>
<dbReference type="EMBL" id="JAALLS010000002">
    <property type="protein sequence ID" value="NGP87130.1"/>
    <property type="molecule type" value="Genomic_DNA"/>
</dbReference>
<dbReference type="InterPro" id="IPR043742">
    <property type="entry name" value="DUF5687"/>
</dbReference>
<feature type="transmembrane region" description="Helical" evidence="1">
    <location>
        <begin position="423"/>
        <end position="444"/>
    </location>
</feature>
<reference evidence="2 3" key="1">
    <citation type="submission" date="2020-02" db="EMBL/GenBank/DDBJ databases">
        <title>Aliifodinibius halophilus 2W32, complete genome.</title>
        <authorList>
            <person name="Li Y."/>
            <person name="Wu S."/>
        </authorList>
    </citation>
    <scope>NUCLEOTIDE SEQUENCE [LARGE SCALE GENOMIC DNA]</scope>
    <source>
        <strain evidence="2 3">2W32</strain>
    </source>
</reference>
<sequence>MYFTFLKLRFLKAVRSVTLSRDLVTGVFLFFIGFVLLVNILVVGFSMEMLAEEFGYQNNISGFINTYLIFYFFTEIIYRYFLQKISPVDLANYLHLPIGRPSIIHFVLSNSFISALNIVPLLLFGPIAVSHFSGAFGTSGAVSWLLAVLLISWAIHWFVLFFKQKYGESSMGLLLMATVFISSTAGFYFGWFNIGKWVAPFYDLALTSWIPCGIIFFMAVLLYYKTFRYYLNNAYIEELSKEKDSRYFTSSISAFDRFGIAGKMADVELKLILRHKRPRVMLALSPLFLLYGLIFYGDMDFGEGIPGMTIFVGIFITGIFIMNYGQYFLSWNSAYFDFFSSNYKGVEALVTGKYILFGVISLICFVLSLPYVYYGWKVVLVNGATFLFNMGVTVNCIVFLALMKPKPIDLNKRAMFNYEGMGAAQFLMIIPMLILPYLIYLPFAFMVNDMAGVAALATTGVIGIFFHEKFIQLQVNKILKNQYKIGSSFRQEL</sequence>
<proteinExistence type="predicted"/>
<feature type="transmembrane region" description="Helical" evidence="1">
    <location>
        <begin position="204"/>
        <end position="224"/>
    </location>
</feature>
<evidence type="ECO:0000313" key="2">
    <source>
        <dbReference type="EMBL" id="NGP87130.1"/>
    </source>
</evidence>
<keyword evidence="3" id="KW-1185">Reference proteome</keyword>
<accession>A0A6M1TER1</accession>
<dbReference type="Pfam" id="PF18940">
    <property type="entry name" value="DUF5687"/>
    <property type="match status" value="1"/>
</dbReference>
<dbReference type="RefSeq" id="WP_165265610.1">
    <property type="nucleotide sequence ID" value="NZ_JAALLS010000002.1"/>
</dbReference>
<feature type="transmembrane region" description="Helical" evidence="1">
    <location>
        <begin position="21"/>
        <end position="42"/>
    </location>
</feature>
<feature type="transmembrane region" description="Helical" evidence="1">
    <location>
        <begin position="103"/>
        <end position="129"/>
    </location>
</feature>
<name>A0A6M1TER1_9BACT</name>
<feature type="transmembrane region" description="Helical" evidence="1">
    <location>
        <begin position="173"/>
        <end position="192"/>
    </location>
</feature>
<feature type="transmembrane region" description="Helical" evidence="1">
    <location>
        <begin position="280"/>
        <end position="299"/>
    </location>
</feature>
<keyword evidence="1" id="KW-0812">Transmembrane</keyword>
<keyword evidence="1" id="KW-0472">Membrane</keyword>